<gene>
    <name evidence="2" type="ORF">SAMN05216409_10151</name>
</gene>
<evidence type="ECO:0000259" key="1">
    <source>
        <dbReference type="Pfam" id="PF07007"/>
    </source>
</evidence>
<sequence length="90" mass="10246">MNKIFPLVIIALFLPKAKAQEDLSTTCANIENTQQIFKCSKLDYSRADRELNETYKNLIEEIKKENKPSVGIGDSLIKKTNNLTENLDKT</sequence>
<dbReference type="Proteomes" id="UP000183210">
    <property type="component" value="Unassembled WGS sequence"/>
</dbReference>
<reference evidence="2 3" key="1">
    <citation type="submission" date="2016-10" db="EMBL/GenBank/DDBJ databases">
        <authorList>
            <person name="Varghese N."/>
            <person name="Submissions S."/>
        </authorList>
    </citation>
    <scope>NUCLEOTIDE SEQUENCE [LARGE SCALE GENOMIC DNA]</scope>
    <source>
        <strain evidence="2 3">LMG 21974</strain>
    </source>
</reference>
<dbReference type="EMBL" id="FOEV01000001">
    <property type="protein sequence ID" value="SEP55956.1"/>
    <property type="molecule type" value="Genomic_DNA"/>
</dbReference>
<accession>A0A9X8M8A7</accession>
<dbReference type="InterPro" id="IPR009739">
    <property type="entry name" value="LprI-like_N"/>
</dbReference>
<dbReference type="AlphaFoldDB" id="A0A9X8M8A7"/>
<feature type="domain" description="Lysozyme inhibitor LprI-like N-terminal" evidence="1">
    <location>
        <begin position="28"/>
        <end position="69"/>
    </location>
</feature>
<protein>
    <recommendedName>
        <fullName evidence="1">Lysozyme inhibitor LprI-like N-terminal domain-containing protein</fullName>
    </recommendedName>
</protein>
<evidence type="ECO:0000313" key="2">
    <source>
        <dbReference type="EMBL" id="SEP55956.1"/>
    </source>
</evidence>
<dbReference type="Pfam" id="PF07007">
    <property type="entry name" value="LprI"/>
    <property type="match status" value="1"/>
</dbReference>
<evidence type="ECO:0000313" key="3">
    <source>
        <dbReference type="Proteomes" id="UP000183210"/>
    </source>
</evidence>
<dbReference type="RefSeq" id="WP_074820857.1">
    <property type="nucleotide sequence ID" value="NZ_FOEV01000001.1"/>
</dbReference>
<dbReference type="GeneID" id="300265056"/>
<organism evidence="2 3">
    <name type="scientific">Pseudomonas lutea</name>
    <dbReference type="NCBI Taxonomy" id="243924"/>
    <lineage>
        <taxon>Bacteria</taxon>
        <taxon>Pseudomonadati</taxon>
        <taxon>Pseudomonadota</taxon>
        <taxon>Gammaproteobacteria</taxon>
        <taxon>Pseudomonadales</taxon>
        <taxon>Pseudomonadaceae</taxon>
        <taxon>Pseudomonas</taxon>
    </lineage>
</organism>
<name>A0A9X8M8A7_9PSED</name>
<dbReference type="Gene3D" id="1.20.1270.180">
    <property type="match status" value="1"/>
</dbReference>
<proteinExistence type="predicted"/>
<comment type="caution">
    <text evidence="2">The sequence shown here is derived from an EMBL/GenBank/DDBJ whole genome shotgun (WGS) entry which is preliminary data.</text>
</comment>